<reference evidence="2 3" key="1">
    <citation type="submission" date="2012-05" db="EMBL/GenBank/DDBJ databases">
        <title>The Genome Sequence of Eubacteriaceae bacterium CM2.</title>
        <authorList>
            <consortium name="The Broad Institute Genome Sequencing Platform"/>
            <person name="Earl A."/>
            <person name="Ward D."/>
            <person name="Feldgarden M."/>
            <person name="Gevers D."/>
            <person name="Sizova M."/>
            <person name="Hazen A."/>
            <person name="Epstein S."/>
            <person name="Walker B."/>
            <person name="Young S.K."/>
            <person name="Zeng Q."/>
            <person name="Gargeya S."/>
            <person name="Fitzgerald M."/>
            <person name="Haas B."/>
            <person name="Abouelleil A."/>
            <person name="Alvarado L."/>
            <person name="Arachchi H.M."/>
            <person name="Berlin A."/>
            <person name="Chapman S.B."/>
            <person name="Goldberg J."/>
            <person name="Griggs A."/>
            <person name="Gujja S."/>
            <person name="Hansen M."/>
            <person name="Howarth C."/>
            <person name="Imamovic A."/>
            <person name="Larimer J."/>
            <person name="McCowen C."/>
            <person name="Montmayeur A."/>
            <person name="Murphy C."/>
            <person name="Neiman D."/>
            <person name="Pearson M."/>
            <person name="Priest M."/>
            <person name="Roberts A."/>
            <person name="Saif S."/>
            <person name="Shea T."/>
            <person name="Sisk P."/>
            <person name="Sykes S."/>
            <person name="Wortman J."/>
            <person name="Nusbaum C."/>
            <person name="Birren B."/>
        </authorList>
    </citation>
    <scope>NUCLEOTIDE SEQUENCE [LARGE SCALE GENOMIC DNA]</scope>
    <source>
        <strain evidence="2 3">CM2</strain>
    </source>
</reference>
<dbReference type="Pfam" id="PF05565">
    <property type="entry name" value="Sipho_Gp157"/>
    <property type="match status" value="1"/>
</dbReference>
<dbReference type="InterPro" id="IPR008840">
    <property type="entry name" value="Sipho_Gp157"/>
</dbReference>
<proteinExistence type="predicted"/>
<gene>
    <name evidence="2" type="ORF">HMPREF9630_00583</name>
</gene>
<dbReference type="OrthoDB" id="2053372at2"/>
<protein>
    <recommendedName>
        <fullName evidence="4">Siphovirus Gp157 family protein</fullName>
    </recommendedName>
</protein>
<name>V9HQ13_9FIRM</name>
<dbReference type="AlphaFoldDB" id="V9HQ13"/>
<keyword evidence="1" id="KW-0175">Coiled coil</keyword>
<organism evidence="2 3">
    <name type="scientific">Peptoanaerobacter stomatis</name>
    <dbReference type="NCBI Taxonomy" id="796937"/>
    <lineage>
        <taxon>Bacteria</taxon>
        <taxon>Bacillati</taxon>
        <taxon>Bacillota</taxon>
        <taxon>Clostridia</taxon>
        <taxon>Peptostreptococcales</taxon>
        <taxon>Filifactoraceae</taxon>
        <taxon>Peptoanaerobacter</taxon>
    </lineage>
</organism>
<dbReference type="RefSeq" id="WP_009527216.1">
    <property type="nucleotide sequence ID" value="NZ_JH815225.1"/>
</dbReference>
<feature type="coiled-coil region" evidence="1">
    <location>
        <begin position="24"/>
        <end position="51"/>
    </location>
</feature>
<dbReference type="EMBL" id="AFZF02000004">
    <property type="protein sequence ID" value="EHL17416.1"/>
    <property type="molecule type" value="Genomic_DNA"/>
</dbReference>
<dbReference type="HOGENOM" id="CLU_124446_1_0_9"/>
<accession>V9HQ13</accession>
<evidence type="ECO:0000256" key="1">
    <source>
        <dbReference type="SAM" id="Coils"/>
    </source>
</evidence>
<comment type="caution">
    <text evidence="2">The sequence shown here is derived from an EMBL/GenBank/DDBJ whole genome shotgun (WGS) entry which is preliminary data.</text>
</comment>
<evidence type="ECO:0000313" key="3">
    <source>
        <dbReference type="Proteomes" id="UP000017818"/>
    </source>
</evidence>
<evidence type="ECO:0000313" key="2">
    <source>
        <dbReference type="EMBL" id="EHL17416.1"/>
    </source>
</evidence>
<dbReference type="Proteomes" id="UP000017818">
    <property type="component" value="Unassembled WGS sequence"/>
</dbReference>
<evidence type="ECO:0008006" key="4">
    <source>
        <dbReference type="Google" id="ProtNLM"/>
    </source>
</evidence>
<sequence>MKLYELKEIYNNILMLIDSEQTTQEDMSLALEQINDEIEEKAENIAWLIKDIDADIDKFKKIEEEFSTKRKALENKKLSLKKYLEDTMINLDKKKFKTEYFSFNIQKNAPSLNVATENYIPNEYYITERKLDRKKLLDAIKNGLEIKDVSLKQSESLRIR</sequence>